<reference evidence="2" key="2">
    <citation type="submission" date="2023-05" db="EMBL/GenBank/DDBJ databases">
        <authorList>
            <consortium name="Lawrence Berkeley National Laboratory"/>
            <person name="Steindorff A."/>
            <person name="Hensen N."/>
            <person name="Bonometti L."/>
            <person name="Westerberg I."/>
            <person name="Brannstrom I.O."/>
            <person name="Guillou S."/>
            <person name="Cros-Aarteil S."/>
            <person name="Calhoun S."/>
            <person name="Haridas S."/>
            <person name="Kuo A."/>
            <person name="Mondo S."/>
            <person name="Pangilinan J."/>
            <person name="Riley R."/>
            <person name="Labutti K."/>
            <person name="Andreopoulos B."/>
            <person name="Lipzen A."/>
            <person name="Chen C."/>
            <person name="Yanf M."/>
            <person name="Daum C."/>
            <person name="Ng V."/>
            <person name="Clum A."/>
            <person name="Ohm R."/>
            <person name="Martin F."/>
            <person name="Silar P."/>
            <person name="Natvig D."/>
            <person name="Lalanne C."/>
            <person name="Gautier V."/>
            <person name="Ament-Velasquez S.L."/>
            <person name="Kruys A."/>
            <person name="Hutchinson M.I."/>
            <person name="Powell A.J."/>
            <person name="Barry K."/>
            <person name="Miller A.N."/>
            <person name="Grigoriev I.V."/>
            <person name="Debuchy R."/>
            <person name="Gladieux P."/>
            <person name="Thoren M.H."/>
            <person name="Johannesson H."/>
        </authorList>
    </citation>
    <scope>NUCLEOTIDE SEQUENCE</scope>
    <source>
        <strain evidence="2">CBS 892.96</strain>
    </source>
</reference>
<gene>
    <name evidence="2" type="ORF">QBC36DRAFT_292554</name>
</gene>
<dbReference type="EMBL" id="MU866288">
    <property type="protein sequence ID" value="KAK4174313.1"/>
    <property type="molecule type" value="Genomic_DNA"/>
</dbReference>
<accession>A0AAN6W3L9</accession>
<protein>
    <submittedName>
        <fullName evidence="2">Uncharacterized protein</fullName>
    </submittedName>
</protein>
<name>A0AAN6W3L9_9PEZI</name>
<organism evidence="2 3">
    <name type="scientific">Triangularia setosa</name>
    <dbReference type="NCBI Taxonomy" id="2587417"/>
    <lineage>
        <taxon>Eukaryota</taxon>
        <taxon>Fungi</taxon>
        <taxon>Dikarya</taxon>
        <taxon>Ascomycota</taxon>
        <taxon>Pezizomycotina</taxon>
        <taxon>Sordariomycetes</taxon>
        <taxon>Sordariomycetidae</taxon>
        <taxon>Sordariales</taxon>
        <taxon>Podosporaceae</taxon>
        <taxon>Triangularia</taxon>
    </lineage>
</organism>
<reference evidence="2" key="1">
    <citation type="journal article" date="2023" name="Mol. Phylogenet. Evol.">
        <title>Genome-scale phylogeny and comparative genomics of the fungal order Sordariales.</title>
        <authorList>
            <person name="Hensen N."/>
            <person name="Bonometti L."/>
            <person name="Westerberg I."/>
            <person name="Brannstrom I.O."/>
            <person name="Guillou S."/>
            <person name="Cros-Aarteil S."/>
            <person name="Calhoun S."/>
            <person name="Haridas S."/>
            <person name="Kuo A."/>
            <person name="Mondo S."/>
            <person name="Pangilinan J."/>
            <person name="Riley R."/>
            <person name="LaButti K."/>
            <person name="Andreopoulos B."/>
            <person name="Lipzen A."/>
            <person name="Chen C."/>
            <person name="Yan M."/>
            <person name="Daum C."/>
            <person name="Ng V."/>
            <person name="Clum A."/>
            <person name="Steindorff A."/>
            <person name="Ohm R.A."/>
            <person name="Martin F."/>
            <person name="Silar P."/>
            <person name="Natvig D.O."/>
            <person name="Lalanne C."/>
            <person name="Gautier V."/>
            <person name="Ament-Velasquez S.L."/>
            <person name="Kruys A."/>
            <person name="Hutchinson M.I."/>
            <person name="Powell A.J."/>
            <person name="Barry K."/>
            <person name="Miller A.N."/>
            <person name="Grigoriev I.V."/>
            <person name="Debuchy R."/>
            <person name="Gladieux P."/>
            <person name="Hiltunen Thoren M."/>
            <person name="Johannesson H."/>
        </authorList>
    </citation>
    <scope>NUCLEOTIDE SEQUENCE</scope>
    <source>
        <strain evidence="2">CBS 892.96</strain>
    </source>
</reference>
<proteinExistence type="predicted"/>
<evidence type="ECO:0000313" key="3">
    <source>
        <dbReference type="Proteomes" id="UP001302321"/>
    </source>
</evidence>
<keyword evidence="3" id="KW-1185">Reference proteome</keyword>
<dbReference type="Proteomes" id="UP001302321">
    <property type="component" value="Unassembled WGS sequence"/>
</dbReference>
<feature type="chain" id="PRO_5042978180" evidence="1">
    <location>
        <begin position="24"/>
        <end position="139"/>
    </location>
</feature>
<keyword evidence="1" id="KW-0732">Signal</keyword>
<evidence type="ECO:0000256" key="1">
    <source>
        <dbReference type="SAM" id="SignalP"/>
    </source>
</evidence>
<dbReference type="AlphaFoldDB" id="A0AAN6W3L9"/>
<feature type="signal peptide" evidence="1">
    <location>
        <begin position="1"/>
        <end position="23"/>
    </location>
</feature>
<comment type="caution">
    <text evidence="2">The sequence shown here is derived from an EMBL/GenBank/DDBJ whole genome shotgun (WGS) entry which is preliminary data.</text>
</comment>
<evidence type="ECO:0000313" key="2">
    <source>
        <dbReference type="EMBL" id="KAK4174313.1"/>
    </source>
</evidence>
<sequence>MKFIDTTALALALMGLAPTAVLAVCADGEVGIGRQMSYTGTGTYGGNHLTADNWVMVSNNCDTFAVSDKGFHNDPCSAGPRYNKNGYYVKNCDGSGKPGLVETSGGNFGNCYNNPGRGCATGPFFFKGVQWCCKRLTWA</sequence>